<organism evidence="2 3">
    <name type="scientific">Plakobranchus ocellatus</name>
    <dbReference type="NCBI Taxonomy" id="259542"/>
    <lineage>
        <taxon>Eukaryota</taxon>
        <taxon>Metazoa</taxon>
        <taxon>Spiralia</taxon>
        <taxon>Lophotrochozoa</taxon>
        <taxon>Mollusca</taxon>
        <taxon>Gastropoda</taxon>
        <taxon>Heterobranchia</taxon>
        <taxon>Euthyneura</taxon>
        <taxon>Panpulmonata</taxon>
        <taxon>Sacoglossa</taxon>
        <taxon>Placobranchoidea</taxon>
        <taxon>Plakobranchidae</taxon>
        <taxon>Plakobranchus</taxon>
    </lineage>
</organism>
<gene>
    <name evidence="2" type="ORF">PoB_001562300</name>
</gene>
<proteinExistence type="predicted"/>
<dbReference type="AlphaFoldDB" id="A0AAV3Z2V4"/>
<evidence type="ECO:0000313" key="3">
    <source>
        <dbReference type="Proteomes" id="UP000735302"/>
    </source>
</evidence>
<name>A0AAV3Z2V4_9GAST</name>
<keyword evidence="3" id="KW-1185">Reference proteome</keyword>
<evidence type="ECO:0000313" key="2">
    <source>
        <dbReference type="EMBL" id="GFN89117.1"/>
    </source>
</evidence>
<protein>
    <submittedName>
        <fullName evidence="2">Uncharacterized protein</fullName>
    </submittedName>
</protein>
<comment type="caution">
    <text evidence="2">The sequence shown here is derived from an EMBL/GenBank/DDBJ whole genome shotgun (WGS) entry which is preliminary data.</text>
</comment>
<reference evidence="2 3" key="1">
    <citation type="journal article" date="2021" name="Elife">
        <title>Chloroplast acquisition without the gene transfer in kleptoplastic sea slugs, Plakobranchus ocellatus.</title>
        <authorList>
            <person name="Maeda T."/>
            <person name="Takahashi S."/>
            <person name="Yoshida T."/>
            <person name="Shimamura S."/>
            <person name="Takaki Y."/>
            <person name="Nagai Y."/>
            <person name="Toyoda A."/>
            <person name="Suzuki Y."/>
            <person name="Arimoto A."/>
            <person name="Ishii H."/>
            <person name="Satoh N."/>
            <person name="Nishiyama T."/>
            <person name="Hasebe M."/>
            <person name="Maruyama T."/>
            <person name="Minagawa J."/>
            <person name="Obokata J."/>
            <person name="Shigenobu S."/>
        </authorList>
    </citation>
    <scope>NUCLEOTIDE SEQUENCE [LARGE SCALE GENOMIC DNA]</scope>
</reference>
<dbReference type="EMBL" id="BLXT01001916">
    <property type="protein sequence ID" value="GFN89117.1"/>
    <property type="molecule type" value="Genomic_DNA"/>
</dbReference>
<evidence type="ECO:0000256" key="1">
    <source>
        <dbReference type="SAM" id="MobiDB-lite"/>
    </source>
</evidence>
<dbReference type="Proteomes" id="UP000735302">
    <property type="component" value="Unassembled WGS sequence"/>
</dbReference>
<feature type="region of interest" description="Disordered" evidence="1">
    <location>
        <begin position="51"/>
        <end position="76"/>
    </location>
</feature>
<sequence>MPSSSGKYTSDIATSVPNSFCKQLQTLPLACQVPLVNTSSDIATRVLSTSGGYSLDNATSVPSTSGKYSSNCASSV</sequence>
<accession>A0AAV3Z2V4</accession>